<dbReference type="AlphaFoldDB" id="A0A9E7LBN2"/>
<dbReference type="Proteomes" id="UP001055439">
    <property type="component" value="Chromosome 9"/>
</dbReference>
<accession>A0A9E7LBN2</accession>
<evidence type="ECO:0000313" key="2">
    <source>
        <dbReference type="EMBL" id="URE44719.1"/>
    </source>
</evidence>
<proteinExistence type="predicted"/>
<evidence type="ECO:0000313" key="3">
    <source>
        <dbReference type="Proteomes" id="UP001055439"/>
    </source>
</evidence>
<feature type="coiled-coil region" evidence="1">
    <location>
        <begin position="23"/>
        <end position="60"/>
    </location>
</feature>
<sequence>MHPRTAPMKSTAKTPIYDVSEISLASHSQVKQLQEQNKGLEEELMENQKLKAVAQQAQWEQQNPPAFLVAGSHPTLCIGYPFYCNLMAFPHRRMQHTLKPSSLVGCRTYRGEGAAQAHVRNCSSLLPPWMHRHPNG</sequence>
<keyword evidence="1" id="KW-0175">Coiled coil</keyword>
<dbReference type="EMBL" id="CP097511">
    <property type="protein sequence ID" value="URE44719.1"/>
    <property type="molecule type" value="Genomic_DNA"/>
</dbReference>
<keyword evidence="3" id="KW-1185">Reference proteome</keyword>
<name>A0A9E7LBN2_9LILI</name>
<protein>
    <submittedName>
        <fullName evidence="2">Uncharacterized protein</fullName>
    </submittedName>
</protein>
<evidence type="ECO:0000256" key="1">
    <source>
        <dbReference type="SAM" id="Coils"/>
    </source>
</evidence>
<reference evidence="2" key="1">
    <citation type="submission" date="2022-05" db="EMBL/GenBank/DDBJ databases">
        <title>The Musa troglodytarum L. genome provides insights into the mechanism of non-climacteric behaviour and enrichment of carotenoids.</title>
        <authorList>
            <person name="Wang J."/>
        </authorList>
    </citation>
    <scope>NUCLEOTIDE SEQUENCE</scope>
    <source>
        <tissue evidence="2">Leaf</tissue>
    </source>
</reference>
<organism evidence="2 3">
    <name type="scientific">Musa troglodytarum</name>
    <name type="common">fe'i banana</name>
    <dbReference type="NCBI Taxonomy" id="320322"/>
    <lineage>
        <taxon>Eukaryota</taxon>
        <taxon>Viridiplantae</taxon>
        <taxon>Streptophyta</taxon>
        <taxon>Embryophyta</taxon>
        <taxon>Tracheophyta</taxon>
        <taxon>Spermatophyta</taxon>
        <taxon>Magnoliopsida</taxon>
        <taxon>Liliopsida</taxon>
        <taxon>Zingiberales</taxon>
        <taxon>Musaceae</taxon>
        <taxon>Musa</taxon>
    </lineage>
</organism>
<gene>
    <name evidence="2" type="ORF">MUK42_02944</name>
</gene>